<proteinExistence type="predicted"/>
<dbReference type="AlphaFoldDB" id="A0A9P8LI25"/>
<accession>A0A9P8LI25</accession>
<evidence type="ECO:0000256" key="1">
    <source>
        <dbReference type="SAM" id="Phobius"/>
    </source>
</evidence>
<sequence length="243" mass="25698">MALIDSRSKMNCTESCGADARPRDYIWCYVDCGRPVGAGRNQKRYAIEECTQKCGESDLPCYIRCMGIPDLGWIANDNNTESCMARCSSMLSPGMDYADCAEGCVISTYLGGNITPSNATDQTAGTEPTINQTIASTPTALSTTAAEAGTPTLKGSTQSLTLQSVRHSSKQANASSTTECPTLIAGFTSSPTSTGPEISLATLHPTDGSPHANRAEKQLEVTYRFIVVTILSGLVTGLAWGML</sequence>
<name>A0A9P8LI25_9PEZI</name>
<feature type="transmembrane region" description="Helical" evidence="1">
    <location>
        <begin position="221"/>
        <end position="242"/>
    </location>
</feature>
<keyword evidence="1" id="KW-0472">Membrane</keyword>
<keyword evidence="3" id="KW-1185">Reference proteome</keyword>
<gene>
    <name evidence="2" type="ORF">GP486_000895</name>
</gene>
<reference evidence="2" key="1">
    <citation type="submission" date="2021-03" db="EMBL/GenBank/DDBJ databases">
        <title>Comparative genomics and phylogenomic investigation of the class Geoglossomycetes provide insights into ecological specialization and systematics.</title>
        <authorList>
            <person name="Melie T."/>
            <person name="Pirro S."/>
            <person name="Miller A.N."/>
            <person name="Quandt A."/>
        </authorList>
    </citation>
    <scope>NUCLEOTIDE SEQUENCE</scope>
    <source>
        <strain evidence="2">CAQ_001_2017</strain>
    </source>
</reference>
<organism evidence="2 3">
    <name type="scientific">Trichoglossum hirsutum</name>
    <dbReference type="NCBI Taxonomy" id="265104"/>
    <lineage>
        <taxon>Eukaryota</taxon>
        <taxon>Fungi</taxon>
        <taxon>Dikarya</taxon>
        <taxon>Ascomycota</taxon>
        <taxon>Pezizomycotina</taxon>
        <taxon>Geoglossomycetes</taxon>
        <taxon>Geoglossales</taxon>
        <taxon>Geoglossaceae</taxon>
        <taxon>Trichoglossum</taxon>
    </lineage>
</organism>
<protein>
    <submittedName>
        <fullName evidence="2">Uncharacterized protein</fullName>
    </submittedName>
</protein>
<dbReference type="EMBL" id="JAGHQM010000067">
    <property type="protein sequence ID" value="KAH0565703.1"/>
    <property type="molecule type" value="Genomic_DNA"/>
</dbReference>
<keyword evidence="1" id="KW-0812">Transmembrane</keyword>
<evidence type="ECO:0000313" key="2">
    <source>
        <dbReference type="EMBL" id="KAH0565703.1"/>
    </source>
</evidence>
<keyword evidence="1" id="KW-1133">Transmembrane helix</keyword>
<dbReference type="Proteomes" id="UP000750711">
    <property type="component" value="Unassembled WGS sequence"/>
</dbReference>
<comment type="caution">
    <text evidence="2">The sequence shown here is derived from an EMBL/GenBank/DDBJ whole genome shotgun (WGS) entry which is preliminary data.</text>
</comment>
<evidence type="ECO:0000313" key="3">
    <source>
        <dbReference type="Proteomes" id="UP000750711"/>
    </source>
</evidence>